<feature type="domain" description="UspA" evidence="2">
    <location>
        <begin position="1"/>
        <end position="59"/>
    </location>
</feature>
<dbReference type="PANTHER" id="PTHR46268:SF6">
    <property type="entry name" value="UNIVERSAL STRESS PROTEIN UP12"/>
    <property type="match status" value="1"/>
</dbReference>
<evidence type="ECO:0000313" key="3">
    <source>
        <dbReference type="EMBL" id="GAL85192.1"/>
    </source>
</evidence>
<comment type="caution">
    <text evidence="3">The sequence shown here is derived from an EMBL/GenBank/DDBJ whole genome shotgun (WGS) entry which is preliminary data.</text>
</comment>
<dbReference type="Pfam" id="PF00582">
    <property type="entry name" value="Usp"/>
    <property type="match status" value="1"/>
</dbReference>
<dbReference type="EMBL" id="BBLT01000004">
    <property type="protein sequence ID" value="GAL85192.1"/>
    <property type="molecule type" value="Genomic_DNA"/>
</dbReference>
<dbReference type="STRING" id="153721.MYP_2421"/>
<dbReference type="SUPFAM" id="SSF52402">
    <property type="entry name" value="Adenine nucleotide alpha hydrolases-like"/>
    <property type="match status" value="1"/>
</dbReference>
<dbReference type="eggNOG" id="COG0589">
    <property type="taxonomic scope" value="Bacteria"/>
</dbReference>
<comment type="similarity">
    <text evidence="1">Belongs to the universal stress protein A family.</text>
</comment>
<dbReference type="RefSeq" id="WP_045463358.1">
    <property type="nucleotide sequence ID" value="NZ_BBLT01000004.1"/>
</dbReference>
<evidence type="ECO:0000313" key="4">
    <source>
        <dbReference type="Proteomes" id="UP000030185"/>
    </source>
</evidence>
<organism evidence="3 4">
    <name type="scientific">Sporocytophaga myxococcoides</name>
    <dbReference type="NCBI Taxonomy" id="153721"/>
    <lineage>
        <taxon>Bacteria</taxon>
        <taxon>Pseudomonadati</taxon>
        <taxon>Bacteroidota</taxon>
        <taxon>Cytophagia</taxon>
        <taxon>Cytophagales</taxon>
        <taxon>Cytophagaceae</taxon>
        <taxon>Sporocytophaga</taxon>
    </lineage>
</organism>
<name>A0A098LFC6_9BACT</name>
<accession>A0A098LFC6</accession>
<keyword evidence="4" id="KW-1185">Reference proteome</keyword>
<dbReference type="InterPro" id="IPR006016">
    <property type="entry name" value="UspA"/>
</dbReference>
<evidence type="ECO:0000259" key="2">
    <source>
        <dbReference type="Pfam" id="PF00582"/>
    </source>
</evidence>
<gene>
    <name evidence="3" type="ORF">MYP_2421</name>
</gene>
<sequence>MISKIVCPTDYSDNSFNAIKYLKDLAALSNANIELVHVETPIPHSLSSEMEELLQDIKHEKLVLWGNVTDEIVNEITKTHADIVGISSLGKNKEENFFISKVTLSIVNQSSFPILIIPPDANFQSFNRFLFVSHLKDQNYLSFRWIAEFIRPYSGRFEVLYFAEDRLKWFEKKDIASNFESLHHSLKTPPIDVHIHDCKNVLIQLETFAREQKADVICIEKSSRIFQMIIEQDNIERLPCCTDIPILIVPTI</sequence>
<dbReference type="Proteomes" id="UP000030185">
    <property type="component" value="Unassembled WGS sequence"/>
</dbReference>
<reference evidence="3 4" key="1">
    <citation type="submission" date="2014-09" db="EMBL/GenBank/DDBJ databases">
        <title>Sporocytophaga myxococcoides PG-01 genome sequencing.</title>
        <authorList>
            <person name="Liu L."/>
            <person name="Gao P.J."/>
            <person name="Chen G.J."/>
            <person name="Wang L.S."/>
        </authorList>
    </citation>
    <scope>NUCLEOTIDE SEQUENCE [LARGE SCALE GENOMIC DNA]</scope>
    <source>
        <strain evidence="3 4">PG-01</strain>
    </source>
</reference>
<proteinExistence type="inferred from homology"/>
<dbReference type="Gene3D" id="3.40.50.12370">
    <property type="match status" value="1"/>
</dbReference>
<dbReference type="PRINTS" id="PR01438">
    <property type="entry name" value="UNVRSLSTRESS"/>
</dbReference>
<evidence type="ECO:0000256" key="1">
    <source>
        <dbReference type="ARBA" id="ARBA00008791"/>
    </source>
</evidence>
<dbReference type="AlphaFoldDB" id="A0A098LFC6"/>
<dbReference type="OrthoDB" id="9788959at2"/>
<dbReference type="InterPro" id="IPR006015">
    <property type="entry name" value="Universal_stress_UspA"/>
</dbReference>
<protein>
    <recommendedName>
        <fullName evidence="2">UspA domain-containing protein</fullName>
    </recommendedName>
</protein>
<dbReference type="PANTHER" id="PTHR46268">
    <property type="entry name" value="STRESS RESPONSE PROTEIN NHAX"/>
    <property type="match status" value="1"/>
</dbReference>
<dbReference type="CDD" id="cd00293">
    <property type="entry name" value="USP-like"/>
    <property type="match status" value="1"/>
</dbReference>